<dbReference type="PANTHER" id="PTHR23280:SF21">
    <property type="entry name" value="PROTEIN 4.1 HOMOLOG"/>
    <property type="match status" value="1"/>
</dbReference>
<feature type="region of interest" description="Disordered" evidence="1">
    <location>
        <begin position="868"/>
        <end position="900"/>
    </location>
</feature>
<dbReference type="WBParaSite" id="Pan_g4385.t1">
    <property type="protein sequence ID" value="Pan_g4385.t1"/>
    <property type="gene ID" value="Pan_g4385"/>
</dbReference>
<dbReference type="PROSITE" id="PS50057">
    <property type="entry name" value="FERM_3"/>
    <property type="match status" value="1"/>
</dbReference>
<dbReference type="CDD" id="cd14473">
    <property type="entry name" value="FERM_B-lobe"/>
    <property type="match status" value="1"/>
</dbReference>
<accession>A0A7E4ZYX9</accession>
<dbReference type="InterPro" id="IPR035963">
    <property type="entry name" value="FERM_2"/>
</dbReference>
<feature type="compositionally biased region" description="Polar residues" evidence="1">
    <location>
        <begin position="485"/>
        <end position="499"/>
    </location>
</feature>
<dbReference type="Pfam" id="PF00373">
    <property type="entry name" value="FERM_M"/>
    <property type="match status" value="1"/>
</dbReference>
<name>A0A7E4ZYX9_PANRE</name>
<dbReference type="Proteomes" id="UP000492821">
    <property type="component" value="Unassembled WGS sequence"/>
</dbReference>
<dbReference type="GO" id="GO:0005886">
    <property type="term" value="C:plasma membrane"/>
    <property type="evidence" value="ECO:0007669"/>
    <property type="project" value="TreeGrafter"/>
</dbReference>
<dbReference type="PROSITE" id="PS00660">
    <property type="entry name" value="FERM_1"/>
    <property type="match status" value="1"/>
</dbReference>
<dbReference type="Gene3D" id="2.30.29.30">
    <property type="entry name" value="Pleckstrin-homology domain (PH domain)/Phosphotyrosine-binding domain (PTB)"/>
    <property type="match status" value="1"/>
</dbReference>
<dbReference type="SMART" id="SM01196">
    <property type="entry name" value="FERM_C"/>
    <property type="match status" value="1"/>
</dbReference>
<dbReference type="InterPro" id="IPR019749">
    <property type="entry name" value="Band_41_domain"/>
</dbReference>
<dbReference type="Pfam" id="PF09380">
    <property type="entry name" value="FERM_C"/>
    <property type="match status" value="1"/>
</dbReference>
<dbReference type="Gene3D" id="3.10.20.90">
    <property type="entry name" value="Phosphatidylinositol 3-kinase Catalytic Subunit, Chain A, domain 1"/>
    <property type="match status" value="1"/>
</dbReference>
<dbReference type="InterPro" id="IPR000299">
    <property type="entry name" value="FERM_domain"/>
</dbReference>
<dbReference type="Pfam" id="PF09379">
    <property type="entry name" value="FERM_N"/>
    <property type="match status" value="1"/>
</dbReference>
<dbReference type="SUPFAM" id="SSF50729">
    <property type="entry name" value="PH domain-like"/>
    <property type="match status" value="1"/>
</dbReference>
<dbReference type="SUPFAM" id="SSF54236">
    <property type="entry name" value="Ubiquitin-like"/>
    <property type="match status" value="1"/>
</dbReference>
<dbReference type="InterPro" id="IPR019748">
    <property type="entry name" value="FERM_central"/>
</dbReference>
<sequence>MSTLGEQQGARVNELNNGVVQQGVPEKYLQKAVVTLPSGNVTNFFVHKKSKGNVLTDLVSEHEGLLEKDYFGLNYVDHFGEKTWLYPDKRIAKQLNKEPWNFTLRVKFYAPEPSVLADDLTRYLLYLQVRKDVYDETLPTSYPTKILLAAIVMQAETGDFETTEQSPEEYDQFVRNARLVPSVDQEFLAKVREAHKEQKGLTTQEAHLKYLDAAKALAKYGYTFFQGKDVKNGNVTIGIHAHGITVYKDQVQIHKFLWQSIEKIQYSSNKFSILLKPGELDEKKQVTVRYSMPDYYTAKRLYRTAVEHHTFFRLIRPEDPPKSGLLSRVGSEHFRYQGRTYFQAKMASQMFDNPTTTVQRTPSGRQVSRSVDDLAIQRSFPASPLHYADESTHQATSPEKSKSYSLSSKHKDERTPLSVVVHETNEAYPGSKRSSTSSASIVSPFSGEYIVSSRPYTPRDEATTSPYEDVVFPLAISPSERQRNVRTPTKSAASTSQRNSRVRFFDGGPVTPDDGSAVAMAPAGKPGKRTAKRRLFGPVNDDHTAFAPVDDLYRSPEIVNVPLDSKVSVYDRGWYTATLPSTSAQQSVPFFVCCKPTKAVRREFDILRDFDNGIIDQSNLHKRSELDSYPLRYYSSVYHSGLPPTKRRKWVTSKDEDVIPADRLNPEYYVFGSERDYSPERFERVTEAETVPLRQVSRVYWHGGTSKPNTKVVEVAPESRIVRTTTTQQRTAPSTSTETVERSFVEHDLPVHEVKTTTVERSGQPGDEYTITTTRIETTTILESEAQPSTSEEYVPPPQNKTVVKERVSSSRYPVITEAYNGPIDVIPKSRDLDLLPIKRFANVYHPGISEERVTPITWIRKQKTSLLDRRRDSNRPTISETSESSFPSKSTHHEKIVSRKRLHSLSQHYPVIGEAYEGPVNTISPTIEAESANLFDCVSFASVDEAGPSESPTDKKVSRSLKYSLPRCVCGWCGPQERHLIEDQYPYDVEPYTGPVENLTRDGQLSHAELETCVNFQVEEEPERVEEEPKKIHVVQEIPTINIHEEPSLHESDTDEDVPAISGVEYDMSINMHKPNDAAYAECVIEIPSPQINVTFESRSEEVHEHRSTVATETTIIREKVESNIPDYDIENVEPVRSSAVIERRPSSPVPTEPQPIHVIDYELSRIDSRRVKFDPETSKSAHPRAELITEEVSYPVHEPLSQQRRPASNEGCGLFCGTNKKAIQDDPYDVTGEHHVTTKDSPSTLSKNYPVIGEPFDGEYADLSHQPEAEFTDLFDTISFVSSSEDSGIGGETTAQRPKPKKTGLKCLWCGPSKSQRKTSEESLKAVNVHEQQVQRRNVIKKAETYALSEHYPVAEAYSGEVVSLNKAELAPEANLFDLIDFIPSESETSSSKDLKPKKSGLKCLWCGFTKSRGVQTDLTQRRSNGKCVPLNCLAKKSNESRYPIDVEPYVGPVFELERPAEAPSANLFDTISFATDDEDHVSLQLHNNGDLRRASSEAHEPAPVVNVPEVRRESTSDPTAKPRILASTENVDMVFVHKLHSNEPIASTSSVAEPSTQQQTVEDVHVAEAQNVALYKHMDDVVDLAVPSTSHEVEEPVHGGLRCIPCVGKSSKKPIERRPSHHESIVKAKTLHSLSKNYPVIGERFEGELAELPHQPEAKSVDLFDTISFVSSSEDSGVGGDTAAQRPKPKKTGLKCLWCGPSKSQRKTSEESLKAVNVHEQQVQRNRFVRKARTYSTSEHYPAEQVPYEGEVFEIVKANEVPAVNLFDTISFAPSTDEEEQPTAELVHKKKSPKCGLLCAPCLGRRSALPEVDEEPERLVVQHELPSAEEPVAKVEVRPVTPVEVTVTRREVVVETPVVEIEPPVVEYEPPVVVERIERVAKKVEIETVQRPREPSISAGYPVITEPYSGSLHDLQKDYEAPGADLFEHVEFVQPSIEVVDLAVPSTSHEVEEPFVAARTPTPPTERQVAADKGCGLWCGGRNKAVDEPYAGTRRLSHHESIVKAKKVHSLSKNYPVIGERFEGELAELPHQPEAKSVDLFDTISFVSS</sequence>
<dbReference type="GO" id="GO:0031032">
    <property type="term" value="P:actomyosin structure organization"/>
    <property type="evidence" value="ECO:0007669"/>
    <property type="project" value="TreeGrafter"/>
</dbReference>
<evidence type="ECO:0000313" key="4">
    <source>
        <dbReference type="WBParaSite" id="Pan_g4385.t1"/>
    </source>
</evidence>
<feature type="region of interest" description="Disordered" evidence="1">
    <location>
        <begin position="479"/>
        <end position="533"/>
    </location>
</feature>
<feature type="domain" description="FERM" evidence="2">
    <location>
        <begin position="30"/>
        <end position="316"/>
    </location>
</feature>
<dbReference type="InterPro" id="IPR011993">
    <property type="entry name" value="PH-like_dom_sf"/>
</dbReference>
<evidence type="ECO:0000256" key="1">
    <source>
        <dbReference type="SAM" id="MobiDB-lite"/>
    </source>
</evidence>
<proteinExistence type="predicted"/>
<dbReference type="SUPFAM" id="SSF47031">
    <property type="entry name" value="Second domain of FERM"/>
    <property type="match status" value="1"/>
</dbReference>
<dbReference type="InterPro" id="IPR014847">
    <property type="entry name" value="FA"/>
</dbReference>
<dbReference type="Gene3D" id="1.20.80.10">
    <property type="match status" value="1"/>
</dbReference>
<dbReference type="PROSITE" id="PS00661">
    <property type="entry name" value="FERM_2"/>
    <property type="match status" value="1"/>
</dbReference>
<dbReference type="SMART" id="SM01195">
    <property type="entry name" value="FA"/>
    <property type="match status" value="1"/>
</dbReference>
<keyword evidence="3" id="KW-1185">Reference proteome</keyword>
<dbReference type="GO" id="GO:0005856">
    <property type="term" value="C:cytoskeleton"/>
    <property type="evidence" value="ECO:0007669"/>
    <property type="project" value="TreeGrafter"/>
</dbReference>
<dbReference type="SMART" id="SM00295">
    <property type="entry name" value="B41"/>
    <property type="match status" value="1"/>
</dbReference>
<dbReference type="PRINTS" id="PR00935">
    <property type="entry name" value="BAND41"/>
</dbReference>
<organism evidence="3 4">
    <name type="scientific">Panagrellus redivivus</name>
    <name type="common">Microworm</name>
    <dbReference type="NCBI Taxonomy" id="6233"/>
    <lineage>
        <taxon>Eukaryota</taxon>
        <taxon>Metazoa</taxon>
        <taxon>Ecdysozoa</taxon>
        <taxon>Nematoda</taxon>
        <taxon>Chromadorea</taxon>
        <taxon>Rhabditida</taxon>
        <taxon>Tylenchina</taxon>
        <taxon>Panagrolaimomorpha</taxon>
        <taxon>Panagrolaimoidea</taxon>
        <taxon>Panagrolaimidae</taxon>
        <taxon>Panagrellus</taxon>
    </lineage>
</organism>
<dbReference type="InterPro" id="IPR018980">
    <property type="entry name" value="FERM_PH-like_C"/>
</dbReference>
<dbReference type="InterPro" id="IPR029071">
    <property type="entry name" value="Ubiquitin-like_domsf"/>
</dbReference>
<reference evidence="4" key="2">
    <citation type="submission" date="2020-10" db="UniProtKB">
        <authorList>
            <consortium name="WormBaseParasite"/>
        </authorList>
    </citation>
    <scope>IDENTIFICATION</scope>
</reference>
<dbReference type="InterPro" id="IPR018979">
    <property type="entry name" value="FERM_N"/>
</dbReference>
<dbReference type="InterPro" id="IPR014352">
    <property type="entry name" value="FERM/acyl-CoA-bd_prot_sf"/>
</dbReference>
<protein>
    <submittedName>
        <fullName evidence="4">FERM domain-containing protein</fullName>
    </submittedName>
</protein>
<dbReference type="InterPro" id="IPR019747">
    <property type="entry name" value="FERM_CS"/>
</dbReference>
<feature type="region of interest" description="Disordered" evidence="1">
    <location>
        <begin position="382"/>
        <end position="418"/>
    </location>
</feature>
<feature type="compositionally biased region" description="Low complexity" evidence="1">
    <location>
        <begin position="877"/>
        <end position="890"/>
    </location>
</feature>
<evidence type="ECO:0000313" key="3">
    <source>
        <dbReference type="Proteomes" id="UP000492821"/>
    </source>
</evidence>
<evidence type="ECO:0000259" key="2">
    <source>
        <dbReference type="PROSITE" id="PS50057"/>
    </source>
</evidence>
<dbReference type="PANTHER" id="PTHR23280">
    <property type="entry name" value="4.1 G PROTEIN"/>
    <property type="match status" value="1"/>
</dbReference>
<reference evidence="3" key="1">
    <citation type="journal article" date="2013" name="Genetics">
        <title>The draft genome and transcriptome of Panagrellus redivivus are shaped by the harsh demands of a free-living lifestyle.</title>
        <authorList>
            <person name="Srinivasan J."/>
            <person name="Dillman A.R."/>
            <person name="Macchietto M.G."/>
            <person name="Heikkinen L."/>
            <person name="Lakso M."/>
            <person name="Fracchia K.M."/>
            <person name="Antoshechkin I."/>
            <person name="Mortazavi A."/>
            <person name="Wong G."/>
            <person name="Sternberg P.W."/>
        </authorList>
    </citation>
    <scope>NUCLEOTIDE SEQUENCE [LARGE SCALE GENOMIC DNA]</scope>
    <source>
        <strain evidence="3">MT8872</strain>
    </source>
</reference>
<dbReference type="CDD" id="cd01765">
    <property type="entry name" value="FERM_F0_F1"/>
    <property type="match status" value="1"/>
</dbReference>